<sequence>MSHSKRGALRRSLRCVTRREEPPVSGSRLSPRDRYREQTRAEIKEIALRQLAEGGTTAVALTRIAKEVGLSGPALYRYFDSRDALLTDLIRDAYTDLAAAVGAAADALPADTSPRARLRALAAACRTWAVAQPHRYLLIEGTPVPGYSAPPDTLDSARAVLGPFLPAFAGGEPSAAVRPVAEQMRTWAAGDAAVAEWAARHVPAGDEAVALAGAVLAWTGLHGVIGLEVAGQFAGMGHDGATLLTAQFDALADAFGLR</sequence>
<keyword evidence="3" id="KW-0804">Transcription</keyword>
<feature type="region of interest" description="Disordered" evidence="5">
    <location>
        <begin position="1"/>
        <end position="36"/>
    </location>
</feature>
<evidence type="ECO:0000256" key="1">
    <source>
        <dbReference type="ARBA" id="ARBA00023015"/>
    </source>
</evidence>
<dbReference type="Gene3D" id="1.10.357.10">
    <property type="entry name" value="Tetracycline Repressor, domain 2"/>
    <property type="match status" value="1"/>
</dbReference>
<name>A0A926QT69_9ACTN</name>
<feature type="compositionally biased region" description="Basic residues" evidence="5">
    <location>
        <begin position="1"/>
        <end position="13"/>
    </location>
</feature>
<dbReference type="PRINTS" id="PR00455">
    <property type="entry name" value="HTHTETR"/>
</dbReference>
<reference evidence="7" key="2">
    <citation type="submission" date="2020-09" db="EMBL/GenBank/DDBJ databases">
        <authorList>
            <person name="Luo X."/>
        </authorList>
    </citation>
    <scope>NUCLEOTIDE SEQUENCE</scope>
    <source>
        <strain evidence="7">TRM S81-3</strain>
    </source>
</reference>
<evidence type="ECO:0000313" key="8">
    <source>
        <dbReference type="Proteomes" id="UP000621210"/>
    </source>
</evidence>
<dbReference type="InterPro" id="IPR009057">
    <property type="entry name" value="Homeodomain-like_sf"/>
</dbReference>
<dbReference type="AlphaFoldDB" id="A0A926QT69"/>
<dbReference type="PANTHER" id="PTHR30055:SF243">
    <property type="entry name" value="HTH-TYPE TRANSCRIPTIONAL REGULATOR RV1816"/>
    <property type="match status" value="1"/>
</dbReference>
<dbReference type="InterPro" id="IPR050109">
    <property type="entry name" value="HTH-type_TetR-like_transc_reg"/>
</dbReference>
<keyword evidence="1" id="KW-0805">Transcription regulation</keyword>
<dbReference type="InterPro" id="IPR001647">
    <property type="entry name" value="HTH_TetR"/>
</dbReference>
<evidence type="ECO:0000256" key="5">
    <source>
        <dbReference type="SAM" id="MobiDB-lite"/>
    </source>
</evidence>
<dbReference type="SUPFAM" id="SSF48498">
    <property type="entry name" value="Tetracyclin repressor-like, C-terminal domain"/>
    <property type="match status" value="1"/>
</dbReference>
<accession>A0A926QT69</accession>
<dbReference type="GO" id="GO:0003700">
    <property type="term" value="F:DNA-binding transcription factor activity"/>
    <property type="evidence" value="ECO:0007669"/>
    <property type="project" value="TreeGrafter"/>
</dbReference>
<evidence type="ECO:0000256" key="4">
    <source>
        <dbReference type="PROSITE-ProRule" id="PRU00335"/>
    </source>
</evidence>
<protein>
    <submittedName>
        <fullName evidence="7">TetR/AcrR family transcriptional regulator</fullName>
    </submittedName>
</protein>
<organism evidence="7 8">
    <name type="scientific">Streptomyces griseicoloratus</name>
    <dbReference type="NCBI Taxonomy" id="2752516"/>
    <lineage>
        <taxon>Bacteria</taxon>
        <taxon>Bacillati</taxon>
        <taxon>Actinomycetota</taxon>
        <taxon>Actinomycetes</taxon>
        <taxon>Kitasatosporales</taxon>
        <taxon>Streptomycetaceae</taxon>
        <taxon>Streptomyces</taxon>
    </lineage>
</organism>
<dbReference type="EMBL" id="JACVQF010000218">
    <property type="protein sequence ID" value="MBD0422786.1"/>
    <property type="molecule type" value="Genomic_DNA"/>
</dbReference>
<keyword evidence="2 4" id="KW-0238">DNA-binding</keyword>
<dbReference type="InterPro" id="IPR025996">
    <property type="entry name" value="MT1864/Rv1816-like_C"/>
</dbReference>
<evidence type="ECO:0000313" key="7">
    <source>
        <dbReference type="EMBL" id="MBD0422786.1"/>
    </source>
</evidence>
<dbReference type="Pfam" id="PF00440">
    <property type="entry name" value="TetR_N"/>
    <property type="match status" value="1"/>
</dbReference>
<feature type="DNA-binding region" description="H-T-H motif" evidence="4">
    <location>
        <begin position="60"/>
        <end position="79"/>
    </location>
</feature>
<gene>
    <name evidence="7" type="ORF">H0H10_27145</name>
</gene>
<evidence type="ECO:0000259" key="6">
    <source>
        <dbReference type="PROSITE" id="PS50977"/>
    </source>
</evidence>
<keyword evidence="8" id="KW-1185">Reference proteome</keyword>
<evidence type="ECO:0000256" key="3">
    <source>
        <dbReference type="ARBA" id="ARBA00023163"/>
    </source>
</evidence>
<dbReference type="Proteomes" id="UP000621210">
    <property type="component" value="Unassembled WGS sequence"/>
</dbReference>
<reference evidence="7" key="1">
    <citation type="submission" date="2020-09" db="EMBL/GenBank/DDBJ databases">
        <title>Streptomyces grisecoloratus sp. nov., isolated from cotton soil.</title>
        <authorList>
            <person name="Xing L."/>
        </authorList>
    </citation>
    <scope>NUCLEOTIDE SEQUENCE</scope>
    <source>
        <strain evidence="7">TRM S81-3</strain>
    </source>
</reference>
<feature type="domain" description="HTH tetR-type" evidence="6">
    <location>
        <begin position="37"/>
        <end position="97"/>
    </location>
</feature>
<proteinExistence type="predicted"/>
<dbReference type="PANTHER" id="PTHR30055">
    <property type="entry name" value="HTH-TYPE TRANSCRIPTIONAL REGULATOR RUTR"/>
    <property type="match status" value="1"/>
</dbReference>
<dbReference type="SUPFAM" id="SSF46689">
    <property type="entry name" value="Homeodomain-like"/>
    <property type="match status" value="1"/>
</dbReference>
<dbReference type="InterPro" id="IPR036271">
    <property type="entry name" value="Tet_transcr_reg_TetR-rel_C_sf"/>
</dbReference>
<dbReference type="Pfam" id="PF13305">
    <property type="entry name" value="TetR_C_33"/>
    <property type="match status" value="1"/>
</dbReference>
<comment type="caution">
    <text evidence="7">The sequence shown here is derived from an EMBL/GenBank/DDBJ whole genome shotgun (WGS) entry which is preliminary data.</text>
</comment>
<dbReference type="PROSITE" id="PS50977">
    <property type="entry name" value="HTH_TETR_2"/>
    <property type="match status" value="1"/>
</dbReference>
<evidence type="ECO:0000256" key="2">
    <source>
        <dbReference type="ARBA" id="ARBA00023125"/>
    </source>
</evidence>
<dbReference type="GO" id="GO:0000976">
    <property type="term" value="F:transcription cis-regulatory region binding"/>
    <property type="evidence" value="ECO:0007669"/>
    <property type="project" value="TreeGrafter"/>
</dbReference>